<evidence type="ECO:0000256" key="1">
    <source>
        <dbReference type="SAM" id="Phobius"/>
    </source>
</evidence>
<keyword evidence="4" id="KW-1185">Reference proteome</keyword>
<reference evidence="4" key="1">
    <citation type="journal article" date="2019" name="Int. J. Syst. Evol. Microbiol.">
        <title>The Global Catalogue of Microorganisms (GCM) 10K type strain sequencing project: providing services to taxonomists for standard genome sequencing and annotation.</title>
        <authorList>
            <consortium name="The Broad Institute Genomics Platform"/>
            <consortium name="The Broad Institute Genome Sequencing Center for Infectious Disease"/>
            <person name="Wu L."/>
            <person name="Ma J."/>
        </authorList>
    </citation>
    <scope>NUCLEOTIDE SEQUENCE [LARGE SCALE GENOMIC DNA]</scope>
    <source>
        <strain evidence="4">NBRC 111756</strain>
    </source>
</reference>
<evidence type="ECO:0000313" key="4">
    <source>
        <dbReference type="Proteomes" id="UP001596422"/>
    </source>
</evidence>
<dbReference type="EMBL" id="JBHSWE010000001">
    <property type="protein sequence ID" value="MFC6672145.1"/>
    <property type="molecule type" value="Genomic_DNA"/>
</dbReference>
<sequence>MNIAQFREHWRDWLMLVLGAWLLVSPWLLGIAGAESTMILWNAVIVGVAVLVFAVAVLRKTQVWEEWVLLALGAWLILSPFLLGYAGVTTALWNSVIVGLLVAADSVWSLIVMLGHGGRKTV</sequence>
<dbReference type="Proteomes" id="UP001596422">
    <property type="component" value="Unassembled WGS sequence"/>
</dbReference>
<evidence type="ECO:0000313" key="3">
    <source>
        <dbReference type="EMBL" id="MFC6672145.1"/>
    </source>
</evidence>
<gene>
    <name evidence="3" type="ORF">ACFQDL_20305</name>
</gene>
<evidence type="ECO:0000259" key="2">
    <source>
        <dbReference type="Pfam" id="PF03779"/>
    </source>
</evidence>
<comment type="caution">
    <text evidence="3">The sequence shown here is derived from an EMBL/GenBank/DDBJ whole genome shotgun (WGS) entry which is preliminary data.</text>
</comment>
<accession>A0ABW2A3Z1</accession>
<feature type="transmembrane region" description="Helical" evidence="1">
    <location>
        <begin position="38"/>
        <end position="58"/>
    </location>
</feature>
<dbReference type="RefSeq" id="WP_379910605.1">
    <property type="nucleotide sequence ID" value="NZ_JBHSWE010000001.1"/>
</dbReference>
<organism evidence="3 4">
    <name type="scientific">Marinobacterium aestuariivivens</name>
    <dbReference type="NCBI Taxonomy" id="1698799"/>
    <lineage>
        <taxon>Bacteria</taxon>
        <taxon>Pseudomonadati</taxon>
        <taxon>Pseudomonadota</taxon>
        <taxon>Gammaproteobacteria</taxon>
        <taxon>Oceanospirillales</taxon>
        <taxon>Oceanospirillaceae</taxon>
        <taxon>Marinobacterium</taxon>
    </lineage>
</organism>
<keyword evidence="1" id="KW-0472">Membrane</keyword>
<feature type="transmembrane region" description="Helical" evidence="1">
    <location>
        <begin position="12"/>
        <end position="32"/>
    </location>
</feature>
<feature type="domain" description="SPW repeat-containing integral membrane" evidence="2">
    <location>
        <begin position="10"/>
        <end position="104"/>
    </location>
</feature>
<proteinExistence type="predicted"/>
<keyword evidence="1" id="KW-1133">Transmembrane helix</keyword>
<feature type="transmembrane region" description="Helical" evidence="1">
    <location>
        <begin position="92"/>
        <end position="114"/>
    </location>
</feature>
<keyword evidence="1" id="KW-0812">Transmembrane</keyword>
<name>A0ABW2A3Z1_9GAMM</name>
<dbReference type="InterPro" id="IPR005530">
    <property type="entry name" value="SPW"/>
</dbReference>
<feature type="transmembrane region" description="Helical" evidence="1">
    <location>
        <begin position="67"/>
        <end position="86"/>
    </location>
</feature>
<dbReference type="Pfam" id="PF03779">
    <property type="entry name" value="SPW"/>
    <property type="match status" value="1"/>
</dbReference>
<protein>
    <submittedName>
        <fullName evidence="3">SPW repeat protein</fullName>
    </submittedName>
</protein>